<gene>
    <name evidence="2" type="ORF">Scep_000997</name>
</gene>
<proteinExistence type="predicted"/>
<dbReference type="InterPro" id="IPR012337">
    <property type="entry name" value="RNaseH-like_sf"/>
</dbReference>
<reference evidence="2 3" key="1">
    <citation type="submission" date="2024-01" db="EMBL/GenBank/DDBJ databases">
        <title>Genome assemblies of Stephania.</title>
        <authorList>
            <person name="Yang L."/>
        </authorList>
    </citation>
    <scope>NUCLEOTIDE SEQUENCE [LARGE SCALE GENOMIC DNA]</scope>
    <source>
        <strain evidence="2">JXDWG</strain>
        <tissue evidence="2">Leaf</tissue>
    </source>
</reference>
<dbReference type="PANTHER" id="PTHR42648">
    <property type="entry name" value="TRANSPOSASE, PUTATIVE-RELATED"/>
    <property type="match status" value="1"/>
</dbReference>
<feature type="domain" description="Integrase catalytic" evidence="1">
    <location>
        <begin position="74"/>
        <end position="215"/>
    </location>
</feature>
<dbReference type="Proteomes" id="UP001419268">
    <property type="component" value="Unassembled WGS sequence"/>
</dbReference>
<protein>
    <recommendedName>
        <fullName evidence="1">Integrase catalytic domain-containing protein</fullName>
    </recommendedName>
</protein>
<dbReference type="GO" id="GO:0015074">
    <property type="term" value="P:DNA integration"/>
    <property type="evidence" value="ECO:0007669"/>
    <property type="project" value="InterPro"/>
</dbReference>
<comment type="caution">
    <text evidence="2">The sequence shown here is derived from an EMBL/GenBank/DDBJ whole genome shotgun (WGS) entry which is preliminary data.</text>
</comment>
<sequence length="215" mass="25028">MQMKRKSFALNPLEEEQTAFPIIESITELMHKGLGHYHHKGPLQIKSNMVAKDLPELDDHIPDCKTCRYGKQSRKPFPKVTWRASKKLQLIHTYIAGHQIVPSLKGSLYYAAFIDDFTRMCWIFFLKHKSEVARAVLNFKARVENESGCIQTLRSDNGKEYTSEFFNQLCEEAGIHHQLTTPYTPQHNGVSERRNRFILEITKHESWLIDPKTEN</sequence>
<keyword evidence="3" id="KW-1185">Reference proteome</keyword>
<name>A0AAP0Q7A2_9MAGN</name>
<dbReference type="EMBL" id="JBBNAG010000001">
    <property type="protein sequence ID" value="KAK9165806.1"/>
    <property type="molecule type" value="Genomic_DNA"/>
</dbReference>
<dbReference type="AlphaFoldDB" id="A0AAP0Q7A2"/>
<dbReference type="SUPFAM" id="SSF53098">
    <property type="entry name" value="Ribonuclease H-like"/>
    <property type="match status" value="1"/>
</dbReference>
<organism evidence="2 3">
    <name type="scientific">Stephania cephalantha</name>
    <dbReference type="NCBI Taxonomy" id="152367"/>
    <lineage>
        <taxon>Eukaryota</taxon>
        <taxon>Viridiplantae</taxon>
        <taxon>Streptophyta</taxon>
        <taxon>Embryophyta</taxon>
        <taxon>Tracheophyta</taxon>
        <taxon>Spermatophyta</taxon>
        <taxon>Magnoliopsida</taxon>
        <taxon>Ranunculales</taxon>
        <taxon>Menispermaceae</taxon>
        <taxon>Menispermoideae</taxon>
        <taxon>Cissampelideae</taxon>
        <taxon>Stephania</taxon>
    </lineage>
</organism>
<dbReference type="Pfam" id="PF00665">
    <property type="entry name" value="rve"/>
    <property type="match status" value="1"/>
</dbReference>
<evidence type="ECO:0000313" key="2">
    <source>
        <dbReference type="EMBL" id="KAK9165806.1"/>
    </source>
</evidence>
<evidence type="ECO:0000259" key="1">
    <source>
        <dbReference type="PROSITE" id="PS50994"/>
    </source>
</evidence>
<dbReference type="InterPro" id="IPR001584">
    <property type="entry name" value="Integrase_cat-core"/>
</dbReference>
<dbReference type="PANTHER" id="PTHR42648:SF18">
    <property type="entry name" value="RETROTRANSPOSON, UNCLASSIFIED-LIKE PROTEIN"/>
    <property type="match status" value="1"/>
</dbReference>
<dbReference type="InterPro" id="IPR039537">
    <property type="entry name" value="Retrotran_Ty1/copia-like"/>
</dbReference>
<accession>A0AAP0Q7A2</accession>
<dbReference type="InterPro" id="IPR036397">
    <property type="entry name" value="RNaseH_sf"/>
</dbReference>
<dbReference type="Gene3D" id="3.30.420.10">
    <property type="entry name" value="Ribonuclease H-like superfamily/Ribonuclease H"/>
    <property type="match status" value="1"/>
</dbReference>
<dbReference type="PROSITE" id="PS50994">
    <property type="entry name" value="INTEGRASE"/>
    <property type="match status" value="1"/>
</dbReference>
<dbReference type="GO" id="GO:0003676">
    <property type="term" value="F:nucleic acid binding"/>
    <property type="evidence" value="ECO:0007669"/>
    <property type="project" value="InterPro"/>
</dbReference>
<evidence type="ECO:0000313" key="3">
    <source>
        <dbReference type="Proteomes" id="UP001419268"/>
    </source>
</evidence>